<organism evidence="3 4">
    <name type="scientific">Mortierella alpina</name>
    <name type="common">Oleaginous fungus</name>
    <name type="synonym">Mortierella renispora</name>
    <dbReference type="NCBI Taxonomy" id="64518"/>
    <lineage>
        <taxon>Eukaryota</taxon>
        <taxon>Fungi</taxon>
        <taxon>Fungi incertae sedis</taxon>
        <taxon>Mucoromycota</taxon>
        <taxon>Mortierellomycotina</taxon>
        <taxon>Mortierellomycetes</taxon>
        <taxon>Mortierellales</taxon>
        <taxon>Mortierellaceae</taxon>
        <taxon>Mortierella</taxon>
    </lineage>
</organism>
<dbReference type="EMBL" id="JAAAHY010000559">
    <property type="protein sequence ID" value="KAF9962178.1"/>
    <property type="molecule type" value="Genomic_DNA"/>
</dbReference>
<sequence>MLKAPFSIPSAPPMNAQPSSSEKGPPRSESSQSDLIQSTDVTFTESLQQLDQKRVLEDVQEIRSTASTFTASPSAPLRRHTRSSSTLAQFFAAGAFFSPPCSRVGLVSSSPFAKRATVSIGHALQVQVGAERNLEASTQAQQMVWGTRRTLSNLNAELQHPSQEQLQPSVSSLLRPILTLLTVHTTTAGISNDDPMRTDSGCEDLPSPIYGRHGDGENTGSDDNDDDGKGMHYAFETDAVEPFEPSSEFPVSTTLDADNFSVENPDIRSLSTSNLMVLESGLQRKVGAIASSGAVIDTPLMNLQEQGYVVVRSRGFDGPTAAELSVVTTCGRAEGMHDNDDDDGSPVVMSASLDERYWQSSASMENLADIRPPSSPDTVEGSVMDVLDANMDTQDLIYAPSLKVAVPDEAISAGDECLQTPHAAEAHEPVRDRDLWKRLWNTGVLELDLNLDLKQDTFQGNTAWDAKREHANIISGENQQDGSCEARQAENSLPQSLELRGSVLNVRALVPLPESPVNGVDGEYATFTPFYYLPSLPPSPEQGTASSFEGHFLLPPLPLSPVMDPTPTRLTFAADCMPLDMLPPLPSSPELPSKPLSITTSPTLLLLPPLPPSPAGPVACTPKSLEIASTKAQLRYWSQTAARLRDQEQVLTARMDVLIQEMAQVLDKCQETELGLLAKETVVQELRQELIKEQEFGFASVQEAALSIQEKCLLESALEESWKELGVLREAWVHQQEPVPEVSLPQKPSTVSAFENFDHTAANAQSSPSEQYSQEDERTGSQALVNIPTRKRPTLSTFFHSLVKLLCLALICAMALVSVVVLLYGQQYHLYQVYETLTKHTSKWCVHSKYTYRQFEAVAEEVLSHLQMLLQRKQKAAEDHVQSMTELFWTALELGADMDMAEVWQSLQISRSWS</sequence>
<keyword evidence="2" id="KW-1133">Transmembrane helix</keyword>
<evidence type="ECO:0000256" key="2">
    <source>
        <dbReference type="SAM" id="Phobius"/>
    </source>
</evidence>
<name>A0A9P6J4T6_MORAP</name>
<proteinExistence type="predicted"/>
<reference evidence="3" key="1">
    <citation type="journal article" date="2020" name="Fungal Divers.">
        <title>Resolving the Mortierellaceae phylogeny through synthesis of multi-gene phylogenetics and phylogenomics.</title>
        <authorList>
            <person name="Vandepol N."/>
            <person name="Liber J."/>
            <person name="Desiro A."/>
            <person name="Na H."/>
            <person name="Kennedy M."/>
            <person name="Barry K."/>
            <person name="Grigoriev I.V."/>
            <person name="Miller A.N."/>
            <person name="O'Donnell K."/>
            <person name="Stajich J.E."/>
            <person name="Bonito G."/>
        </authorList>
    </citation>
    <scope>NUCLEOTIDE SEQUENCE</scope>
    <source>
        <strain evidence="3">CK1249</strain>
    </source>
</reference>
<feature type="region of interest" description="Disordered" evidence="1">
    <location>
        <begin position="1"/>
        <end position="36"/>
    </location>
</feature>
<feature type="compositionally biased region" description="Polar residues" evidence="1">
    <location>
        <begin position="16"/>
        <end position="36"/>
    </location>
</feature>
<comment type="caution">
    <text evidence="3">The sequence shown here is derived from an EMBL/GenBank/DDBJ whole genome shotgun (WGS) entry which is preliminary data.</text>
</comment>
<evidence type="ECO:0000313" key="4">
    <source>
        <dbReference type="Proteomes" id="UP000738359"/>
    </source>
</evidence>
<evidence type="ECO:0000256" key="1">
    <source>
        <dbReference type="SAM" id="MobiDB-lite"/>
    </source>
</evidence>
<keyword evidence="2" id="KW-0472">Membrane</keyword>
<protein>
    <submittedName>
        <fullName evidence="3">Uncharacterized protein</fullName>
    </submittedName>
</protein>
<accession>A0A9P6J4T6</accession>
<gene>
    <name evidence="3" type="ORF">BGZ70_008109</name>
</gene>
<dbReference type="OrthoDB" id="2436928at2759"/>
<evidence type="ECO:0000313" key="3">
    <source>
        <dbReference type="EMBL" id="KAF9962178.1"/>
    </source>
</evidence>
<feature type="transmembrane region" description="Helical" evidence="2">
    <location>
        <begin position="798"/>
        <end position="824"/>
    </location>
</feature>
<feature type="region of interest" description="Disordered" evidence="1">
    <location>
        <begin position="764"/>
        <end position="783"/>
    </location>
</feature>
<dbReference type="Proteomes" id="UP000738359">
    <property type="component" value="Unassembled WGS sequence"/>
</dbReference>
<feature type="region of interest" description="Disordered" evidence="1">
    <location>
        <begin position="191"/>
        <end position="231"/>
    </location>
</feature>
<keyword evidence="4" id="KW-1185">Reference proteome</keyword>
<keyword evidence="2" id="KW-0812">Transmembrane</keyword>
<dbReference type="AlphaFoldDB" id="A0A9P6J4T6"/>